<keyword evidence="3" id="KW-0732">Signal</keyword>
<dbReference type="Gene3D" id="2.60.40.4300">
    <property type="match status" value="3"/>
</dbReference>
<dbReference type="STRING" id="396268.IV45_GL000800"/>
<comment type="caution">
    <text evidence="9">The sequence shown here is derived from an EMBL/GenBank/DDBJ whole genome shotgun (WGS) entry which is preliminary data.</text>
</comment>
<evidence type="ECO:0000256" key="5">
    <source>
        <dbReference type="SAM" id="MobiDB-lite"/>
    </source>
</evidence>
<sequence length="534" mass="57933">MNGFTFANGNQTFTVHLIHLKDTVFEFKQPTRTINIKHPDGRIETIVQRGMTDRKGIIDYATGKTTWTSEATDRWLDYPLTPIAGYTMEVKVDGQPSTITEIPLVTVNNNTKDQTIDVSYLGEERNISVVYKYGNTVIKTDPLNGRVGETVATNISAPANYRITNNPAASYTFKAKKADNHDIIVELAHVTHETSDTKTITRTINVTDPSGRTTTTRQVVTLTRTGEVDQVTGDINWGAWSTGSWPEFTTPTITGYVPTIAVVGQQAVTSTTADTTVNISYLAADQSINIIYMDGSQVVQVVPLSGQTGETVPTNIVAPANYHILNDPASSYTFLPSGNHDIIVELGHDIEHGQETKTITRTINVYLPDGRVETIKQVATLHRSKTTDKVTGESTYGPWSEDPNAWQEYVPANIPGYTVDPADVPAVVVTADQQDVTVNIHYYAQPKPSVPDHNHINDNTHAVIVPNGGNGGSGSVDQSGADQLNGNSQTSAAGRGQDQRLPQTGAKKTSQVAVFGLLTAALAGMLTLPLKKRY</sequence>
<dbReference type="NCBIfam" id="TIGR01167">
    <property type="entry name" value="LPXTG_anchor"/>
    <property type="match status" value="1"/>
</dbReference>
<organism evidence="9 10">
    <name type="scientific">Limosilactobacillus secaliphilus</name>
    <dbReference type="NCBI Taxonomy" id="396268"/>
    <lineage>
        <taxon>Bacteria</taxon>
        <taxon>Bacillati</taxon>
        <taxon>Bacillota</taxon>
        <taxon>Bacilli</taxon>
        <taxon>Lactobacillales</taxon>
        <taxon>Lactobacillaceae</taxon>
        <taxon>Limosilactobacillus</taxon>
    </lineage>
</organism>
<keyword evidence="2" id="KW-0964">Secreted</keyword>
<evidence type="ECO:0008006" key="11">
    <source>
        <dbReference type="Google" id="ProtNLM"/>
    </source>
</evidence>
<evidence type="ECO:0000256" key="4">
    <source>
        <dbReference type="ARBA" id="ARBA00023088"/>
    </source>
</evidence>
<keyword evidence="1" id="KW-0134">Cell wall</keyword>
<feature type="compositionally biased region" description="Polar residues" evidence="5">
    <location>
        <begin position="476"/>
        <end position="492"/>
    </location>
</feature>
<evidence type="ECO:0000259" key="8">
    <source>
        <dbReference type="Pfam" id="PF17966"/>
    </source>
</evidence>
<evidence type="ECO:0000256" key="6">
    <source>
        <dbReference type="SAM" id="Phobius"/>
    </source>
</evidence>
<dbReference type="AlphaFoldDB" id="A0A0R2HZQ2"/>
<evidence type="ECO:0000313" key="9">
    <source>
        <dbReference type="EMBL" id="KRN58354.1"/>
    </source>
</evidence>
<dbReference type="Pfam" id="PF17966">
    <property type="entry name" value="Muc_B2"/>
    <property type="match status" value="2"/>
</dbReference>
<evidence type="ECO:0000313" key="10">
    <source>
        <dbReference type="Proteomes" id="UP000050934"/>
    </source>
</evidence>
<dbReference type="EMBL" id="JQBW01000010">
    <property type="protein sequence ID" value="KRN58354.1"/>
    <property type="molecule type" value="Genomic_DNA"/>
</dbReference>
<keyword evidence="6" id="KW-0472">Membrane</keyword>
<accession>A0A0R2HZQ2</accession>
<dbReference type="PATRIC" id="fig|396268.3.peg.810"/>
<feature type="transmembrane region" description="Helical" evidence="6">
    <location>
        <begin position="512"/>
        <end position="530"/>
    </location>
</feature>
<feature type="region of interest" description="Disordered" evidence="5">
    <location>
        <begin position="454"/>
        <end position="506"/>
    </location>
</feature>
<dbReference type="Pfam" id="PF00746">
    <property type="entry name" value="Gram_pos_anchor"/>
    <property type="match status" value="1"/>
</dbReference>
<keyword evidence="6" id="KW-0812">Transmembrane</keyword>
<reference evidence="9 10" key="1">
    <citation type="journal article" date="2015" name="Genome Announc.">
        <title>Expanding the biotechnology potential of lactobacilli through comparative genomics of 213 strains and associated genera.</title>
        <authorList>
            <person name="Sun Z."/>
            <person name="Harris H.M."/>
            <person name="McCann A."/>
            <person name="Guo C."/>
            <person name="Argimon S."/>
            <person name="Zhang W."/>
            <person name="Yang X."/>
            <person name="Jeffery I.B."/>
            <person name="Cooney J.C."/>
            <person name="Kagawa T.F."/>
            <person name="Liu W."/>
            <person name="Song Y."/>
            <person name="Salvetti E."/>
            <person name="Wrobel A."/>
            <person name="Rasinkangas P."/>
            <person name="Parkhill J."/>
            <person name="Rea M.C."/>
            <person name="O'Sullivan O."/>
            <person name="Ritari J."/>
            <person name="Douillard F.P."/>
            <person name="Paul Ross R."/>
            <person name="Yang R."/>
            <person name="Briner A.E."/>
            <person name="Felis G.E."/>
            <person name="de Vos W.M."/>
            <person name="Barrangou R."/>
            <person name="Klaenhammer T.R."/>
            <person name="Caufield P.W."/>
            <person name="Cui Y."/>
            <person name="Zhang H."/>
            <person name="O'Toole P.W."/>
        </authorList>
    </citation>
    <scope>NUCLEOTIDE SEQUENCE [LARGE SCALE GENOMIC DNA]</scope>
    <source>
        <strain evidence="9 10">DSM 17896</strain>
    </source>
</reference>
<evidence type="ECO:0000256" key="1">
    <source>
        <dbReference type="ARBA" id="ARBA00022512"/>
    </source>
</evidence>
<feature type="domain" description="Mub B2-like" evidence="8">
    <location>
        <begin position="353"/>
        <end position="445"/>
    </location>
</feature>
<evidence type="ECO:0000256" key="2">
    <source>
        <dbReference type="ARBA" id="ARBA00022525"/>
    </source>
</evidence>
<dbReference type="InterPro" id="IPR041495">
    <property type="entry name" value="Mub_B2"/>
</dbReference>
<keyword evidence="10" id="KW-1185">Reference proteome</keyword>
<dbReference type="InterPro" id="IPR019931">
    <property type="entry name" value="LPXTG_anchor"/>
</dbReference>
<feature type="domain" description="Gram-positive cocci surface proteins LPxTG" evidence="7">
    <location>
        <begin position="498"/>
        <end position="532"/>
    </location>
</feature>
<gene>
    <name evidence="9" type="ORF">IV45_GL000800</name>
</gene>
<proteinExistence type="predicted"/>
<dbReference type="Proteomes" id="UP000050934">
    <property type="component" value="Unassembled WGS sequence"/>
</dbReference>
<name>A0A0R2HZQ2_9LACO</name>
<dbReference type="Gene3D" id="3.10.20.320">
    <property type="entry name" value="Putative peptidoglycan bound protein (lpxtg motif)"/>
    <property type="match status" value="1"/>
</dbReference>
<feature type="domain" description="Mub B2-like" evidence="8">
    <location>
        <begin position="192"/>
        <end position="283"/>
    </location>
</feature>
<keyword evidence="6" id="KW-1133">Transmembrane helix</keyword>
<protein>
    <recommendedName>
        <fullName evidence="11">Gram-positive cocci surface proteins LPxTG domain-containing protein</fullName>
    </recommendedName>
</protein>
<keyword evidence="4" id="KW-0572">Peptidoglycan-anchor</keyword>
<evidence type="ECO:0000259" key="7">
    <source>
        <dbReference type="Pfam" id="PF00746"/>
    </source>
</evidence>
<evidence type="ECO:0000256" key="3">
    <source>
        <dbReference type="ARBA" id="ARBA00022729"/>
    </source>
</evidence>